<evidence type="ECO:0000256" key="1">
    <source>
        <dbReference type="ARBA" id="ARBA00022729"/>
    </source>
</evidence>
<dbReference type="PANTHER" id="PTHR10680:SF38">
    <property type="entry name" value="BLL1368 PROTEIN"/>
    <property type="match status" value="1"/>
</dbReference>
<proteinExistence type="predicted"/>
<sequence>MLGQNGWVYEIDIEWGKFNNSPVGPLNAHALVFVEDKLLLATDHPDHNIIEYNENGNVVDSWGRQWPGLHGIKTHVIGGKTHLFLVDSGWMLNRKWDGISVDKWDSPFNKMIPQSGAISKTTRDGKVLFTIGHPATYGAYKSDMPFNPTDVAVHDNGEFFVVDGYGSDYILHYNENGNFIKKFGQEGKHKICNGHGITIDYRSSEPLLLVSSRSQHSLMWYTLDGRYVRSLHVPGAFIHAPIFIGNFMVAPVCWTGLENNPEHNSGVICIFNESDSLISVLGGVLPDEGKMLKGDFKTFKHCHGLAKDKLDNLYLAEWNANGIHPKKLLRV</sequence>
<evidence type="ECO:0008006" key="5">
    <source>
        <dbReference type="Google" id="ProtNLM"/>
    </source>
</evidence>
<name>A0A6T9Y4K4_ALTMA</name>
<keyword evidence="2" id="KW-0325">Glycoprotein</keyword>
<evidence type="ECO:0000313" key="3">
    <source>
        <dbReference type="EMBL" id="CAB9493632.1"/>
    </source>
</evidence>
<evidence type="ECO:0000313" key="4">
    <source>
        <dbReference type="Proteomes" id="UP000509458"/>
    </source>
</evidence>
<dbReference type="EMBL" id="LR812090">
    <property type="protein sequence ID" value="CAB9493632.1"/>
    <property type="molecule type" value="Genomic_DNA"/>
</dbReference>
<dbReference type="Gene3D" id="2.120.10.30">
    <property type="entry name" value="TolB, C-terminal domain"/>
    <property type="match status" value="1"/>
</dbReference>
<dbReference type="AlphaFoldDB" id="A0A6T9Y4K4"/>
<dbReference type="RefSeq" id="WP_179983139.1">
    <property type="nucleotide sequence ID" value="NZ_LR812090.1"/>
</dbReference>
<organism evidence="3 4">
    <name type="scientific">Alteromonas macleodii</name>
    <name type="common">Pseudoalteromonas macleodii</name>
    <dbReference type="NCBI Taxonomy" id="28108"/>
    <lineage>
        <taxon>Bacteria</taxon>
        <taxon>Pseudomonadati</taxon>
        <taxon>Pseudomonadota</taxon>
        <taxon>Gammaproteobacteria</taxon>
        <taxon>Alteromonadales</taxon>
        <taxon>Alteromonadaceae</taxon>
        <taxon>Alteromonas/Salinimonas group</taxon>
        <taxon>Alteromonas</taxon>
    </lineage>
</organism>
<accession>A0A6T9Y4K4</accession>
<dbReference type="InterPro" id="IPR011042">
    <property type="entry name" value="6-blade_b-propeller_TolB-like"/>
</dbReference>
<reference evidence="3 4" key="1">
    <citation type="submission" date="2020-06" db="EMBL/GenBank/DDBJ databases">
        <authorList>
            <person name="Duchaud E."/>
        </authorList>
    </citation>
    <scope>NUCLEOTIDE SEQUENCE [LARGE SCALE GENOMIC DNA]</scope>
    <source>
        <strain evidence="3">Alteromonas fortis</strain>
    </source>
</reference>
<dbReference type="Proteomes" id="UP000509458">
    <property type="component" value="Chromosome"/>
</dbReference>
<dbReference type="SUPFAM" id="SSF63825">
    <property type="entry name" value="YWTD domain"/>
    <property type="match status" value="1"/>
</dbReference>
<dbReference type="PANTHER" id="PTHR10680">
    <property type="entry name" value="PEPTIDYL-GLYCINE ALPHA-AMIDATING MONOOXYGENASE"/>
    <property type="match status" value="1"/>
</dbReference>
<evidence type="ECO:0000256" key="2">
    <source>
        <dbReference type="ARBA" id="ARBA00023180"/>
    </source>
</evidence>
<protein>
    <recommendedName>
        <fullName evidence="5">6-bladed beta-propeller</fullName>
    </recommendedName>
</protein>
<keyword evidence="1" id="KW-0732">Signal</keyword>
<gene>
    <name evidence="3" type="ORF">ALFOR1_30556</name>
</gene>